<dbReference type="Pfam" id="PF00528">
    <property type="entry name" value="BPD_transp_1"/>
    <property type="match status" value="1"/>
</dbReference>
<gene>
    <name evidence="9" type="primary">lacF_7</name>
    <name evidence="9" type="ORF">PAA8504_04065</name>
</gene>
<dbReference type="CDD" id="cd06261">
    <property type="entry name" value="TM_PBP2"/>
    <property type="match status" value="1"/>
</dbReference>
<keyword evidence="2 7" id="KW-0813">Transport</keyword>
<feature type="transmembrane region" description="Helical" evidence="7">
    <location>
        <begin position="12"/>
        <end position="36"/>
    </location>
</feature>
<keyword evidence="10" id="KW-1185">Reference proteome</keyword>
<feature type="transmembrane region" description="Helical" evidence="7">
    <location>
        <begin position="264"/>
        <end position="284"/>
    </location>
</feature>
<organism evidence="9 10">
    <name type="scientific">Palleronia abyssalis</name>
    <dbReference type="NCBI Taxonomy" id="1501240"/>
    <lineage>
        <taxon>Bacteria</taxon>
        <taxon>Pseudomonadati</taxon>
        <taxon>Pseudomonadota</taxon>
        <taxon>Alphaproteobacteria</taxon>
        <taxon>Rhodobacterales</taxon>
        <taxon>Roseobacteraceae</taxon>
        <taxon>Palleronia</taxon>
    </lineage>
</organism>
<proteinExistence type="inferred from homology"/>
<dbReference type="SUPFAM" id="SSF161098">
    <property type="entry name" value="MetI-like"/>
    <property type="match status" value="1"/>
</dbReference>
<dbReference type="InterPro" id="IPR051393">
    <property type="entry name" value="ABC_transporter_permease"/>
</dbReference>
<dbReference type="EMBL" id="ONZF01000015">
    <property type="protein sequence ID" value="SPJ26209.1"/>
    <property type="molecule type" value="Genomic_DNA"/>
</dbReference>
<evidence type="ECO:0000259" key="8">
    <source>
        <dbReference type="PROSITE" id="PS50928"/>
    </source>
</evidence>
<feature type="domain" description="ABC transmembrane type-1" evidence="8">
    <location>
        <begin position="69"/>
        <end position="281"/>
    </location>
</feature>
<feature type="transmembrane region" description="Helical" evidence="7">
    <location>
        <begin position="106"/>
        <end position="126"/>
    </location>
</feature>
<dbReference type="Gene3D" id="1.10.3720.10">
    <property type="entry name" value="MetI-like"/>
    <property type="match status" value="1"/>
</dbReference>
<feature type="transmembrane region" description="Helical" evidence="7">
    <location>
        <begin position="154"/>
        <end position="179"/>
    </location>
</feature>
<feature type="transmembrane region" description="Helical" evidence="7">
    <location>
        <begin position="73"/>
        <end position="94"/>
    </location>
</feature>
<comment type="subcellular location">
    <subcellularLocation>
        <location evidence="1 7">Cell membrane</location>
        <topology evidence="1 7">Multi-pass membrane protein</topology>
    </subcellularLocation>
</comment>
<dbReference type="PANTHER" id="PTHR30193">
    <property type="entry name" value="ABC TRANSPORTER PERMEASE PROTEIN"/>
    <property type="match status" value="1"/>
</dbReference>
<keyword evidence="3" id="KW-1003">Cell membrane</keyword>
<evidence type="ECO:0000313" key="9">
    <source>
        <dbReference type="EMBL" id="SPJ26209.1"/>
    </source>
</evidence>
<dbReference type="AlphaFoldDB" id="A0A2R8C1F7"/>
<dbReference type="Proteomes" id="UP000244912">
    <property type="component" value="Unassembled WGS sequence"/>
</dbReference>
<dbReference type="GO" id="GO:0005886">
    <property type="term" value="C:plasma membrane"/>
    <property type="evidence" value="ECO:0007669"/>
    <property type="project" value="UniProtKB-SubCell"/>
</dbReference>
<comment type="similarity">
    <text evidence="7">Belongs to the binding-protein-dependent transport system permease family.</text>
</comment>
<dbReference type="OrthoDB" id="9773727at2"/>
<keyword evidence="6 7" id="KW-0472">Membrane</keyword>
<evidence type="ECO:0000256" key="2">
    <source>
        <dbReference type="ARBA" id="ARBA00022448"/>
    </source>
</evidence>
<name>A0A2R8C1F7_9RHOB</name>
<feature type="transmembrane region" description="Helical" evidence="7">
    <location>
        <begin position="209"/>
        <end position="228"/>
    </location>
</feature>
<reference evidence="10" key="1">
    <citation type="submission" date="2018-03" db="EMBL/GenBank/DDBJ databases">
        <authorList>
            <person name="Rodrigo-Torres L."/>
            <person name="Arahal R. D."/>
            <person name="Lucena T."/>
        </authorList>
    </citation>
    <scope>NUCLEOTIDE SEQUENCE [LARGE SCALE GENOMIC DNA]</scope>
    <source>
        <strain evidence="10">CECT 8504</strain>
    </source>
</reference>
<dbReference type="PROSITE" id="PS50928">
    <property type="entry name" value="ABC_TM1"/>
    <property type="match status" value="1"/>
</dbReference>
<dbReference type="GO" id="GO:0055085">
    <property type="term" value="P:transmembrane transport"/>
    <property type="evidence" value="ECO:0007669"/>
    <property type="project" value="InterPro"/>
</dbReference>
<keyword evidence="4 7" id="KW-0812">Transmembrane</keyword>
<sequence>MAAPHRQSRLSNALFAAPYLVVFIALLVVPLIWGIYLSLQKADLFGLYGFTGWTNYARVLNDALFWQSVRNTLLFVVVTVPILVGIGLFLGLALNARTGGAAFMRGVYFSSTVLSVTIVTLIWRFVFIPGDGLLSLAFQAMGWQPIGFLSTEGWSLFSVGVATVWWCIGLPMILILAALQQIPGDLYEAAALDNASRWRTFTRVTLPQIRGTLILVATIQIVMQFQLFGQAQLMTNGGPNGTSRPMVLYIYRAAFENWDVGQGAAASELLFLIILVAAMGQYWVTSRGPRT</sequence>
<evidence type="ECO:0000256" key="5">
    <source>
        <dbReference type="ARBA" id="ARBA00022989"/>
    </source>
</evidence>
<evidence type="ECO:0000256" key="7">
    <source>
        <dbReference type="RuleBase" id="RU363032"/>
    </source>
</evidence>
<keyword evidence="5 7" id="KW-1133">Transmembrane helix</keyword>
<accession>A0A2R8C1F7</accession>
<evidence type="ECO:0000256" key="3">
    <source>
        <dbReference type="ARBA" id="ARBA00022475"/>
    </source>
</evidence>
<evidence type="ECO:0000313" key="10">
    <source>
        <dbReference type="Proteomes" id="UP000244912"/>
    </source>
</evidence>
<dbReference type="InterPro" id="IPR035906">
    <property type="entry name" value="MetI-like_sf"/>
</dbReference>
<evidence type="ECO:0000256" key="1">
    <source>
        <dbReference type="ARBA" id="ARBA00004651"/>
    </source>
</evidence>
<protein>
    <submittedName>
        <fullName evidence="9">Lactose transport system permease protein LacF</fullName>
    </submittedName>
</protein>
<dbReference type="PANTHER" id="PTHR30193:SF37">
    <property type="entry name" value="INNER MEMBRANE ABC TRANSPORTER PERMEASE PROTEIN YCJO"/>
    <property type="match status" value="1"/>
</dbReference>
<evidence type="ECO:0000256" key="4">
    <source>
        <dbReference type="ARBA" id="ARBA00022692"/>
    </source>
</evidence>
<dbReference type="InterPro" id="IPR000515">
    <property type="entry name" value="MetI-like"/>
</dbReference>
<evidence type="ECO:0000256" key="6">
    <source>
        <dbReference type="ARBA" id="ARBA00023136"/>
    </source>
</evidence>
<dbReference type="RefSeq" id="WP_108895915.1">
    <property type="nucleotide sequence ID" value="NZ_ONZF01000015.1"/>
</dbReference>